<keyword evidence="4" id="KW-0808">Transferase</keyword>
<evidence type="ECO:0000313" key="7">
    <source>
        <dbReference type="EMBL" id="HJA98224.1"/>
    </source>
</evidence>
<dbReference type="Pfam" id="PF03279">
    <property type="entry name" value="Lip_A_acyltrans"/>
    <property type="match status" value="1"/>
</dbReference>
<evidence type="ECO:0000256" key="4">
    <source>
        <dbReference type="ARBA" id="ARBA00022679"/>
    </source>
</evidence>
<dbReference type="GO" id="GO:0009247">
    <property type="term" value="P:glycolipid biosynthetic process"/>
    <property type="evidence" value="ECO:0007669"/>
    <property type="project" value="UniProtKB-ARBA"/>
</dbReference>
<dbReference type="GO" id="GO:0016746">
    <property type="term" value="F:acyltransferase activity"/>
    <property type="evidence" value="ECO:0007669"/>
    <property type="project" value="UniProtKB-KW"/>
</dbReference>
<evidence type="ECO:0000256" key="2">
    <source>
        <dbReference type="ARBA" id="ARBA00022475"/>
    </source>
</evidence>
<accession>A0A9D2ICD3</accession>
<reference evidence="7" key="2">
    <citation type="submission" date="2021-04" db="EMBL/GenBank/DDBJ databases">
        <authorList>
            <person name="Gilroy R."/>
        </authorList>
    </citation>
    <scope>NUCLEOTIDE SEQUENCE</scope>
    <source>
        <strain evidence="7">CHK169-11906</strain>
    </source>
</reference>
<sequence length="322" mass="38344">MSKQSAVKCPTPDLSFGQQVGLESLWAFCRIFAALPYWVRYHVLEYFICAILRLLRYRYKVVTENLRRSFPEKSDAELHAIRRGFYRTLAEIIVDTLSIAGFSEQKCREVVVVKDLEKQKGQVAGRNWIALTAHLGCWEYCSFWGMVDPSQVVVAVYHPLRSKVFDELYKRLRCRTNIYPVTMKNALLFYLRHYEQGIDGKNMVLGLISDQNPPRHPDSHWFRFLNRDTIFFDGGEKLALRLNLPVYFTWLRRIRPGYYEMNFELIYDGEEKVEPNEITERYVRRLEQKICEHPELWMWSHKRWKHKSPADLARMECEQQKS</sequence>
<keyword evidence="3" id="KW-0997">Cell inner membrane</keyword>
<dbReference type="CDD" id="cd07984">
    <property type="entry name" value="LPLAT_LABLAT-like"/>
    <property type="match status" value="1"/>
</dbReference>
<organism evidence="7 8">
    <name type="scientific">Candidatus Alistipes avicola</name>
    <dbReference type="NCBI Taxonomy" id="2838432"/>
    <lineage>
        <taxon>Bacteria</taxon>
        <taxon>Pseudomonadati</taxon>
        <taxon>Bacteroidota</taxon>
        <taxon>Bacteroidia</taxon>
        <taxon>Bacteroidales</taxon>
        <taxon>Rikenellaceae</taxon>
        <taxon>Alistipes</taxon>
    </lineage>
</organism>
<gene>
    <name evidence="7" type="ORF">H9779_01305</name>
</gene>
<evidence type="ECO:0000313" key="8">
    <source>
        <dbReference type="Proteomes" id="UP000824259"/>
    </source>
</evidence>
<evidence type="ECO:0000256" key="5">
    <source>
        <dbReference type="ARBA" id="ARBA00023136"/>
    </source>
</evidence>
<dbReference type="EMBL" id="DWYR01000005">
    <property type="protein sequence ID" value="HJA98224.1"/>
    <property type="molecule type" value="Genomic_DNA"/>
</dbReference>
<evidence type="ECO:0000256" key="1">
    <source>
        <dbReference type="ARBA" id="ARBA00004533"/>
    </source>
</evidence>
<dbReference type="PANTHER" id="PTHR30606:SF10">
    <property type="entry name" value="PHOSPHATIDYLINOSITOL MANNOSIDE ACYLTRANSFERASE"/>
    <property type="match status" value="1"/>
</dbReference>
<name>A0A9D2ICD3_9BACT</name>
<dbReference type="PANTHER" id="PTHR30606">
    <property type="entry name" value="LIPID A BIOSYNTHESIS LAUROYL ACYLTRANSFERASE"/>
    <property type="match status" value="1"/>
</dbReference>
<keyword evidence="5" id="KW-0472">Membrane</keyword>
<reference evidence="7" key="1">
    <citation type="journal article" date="2021" name="PeerJ">
        <title>Extensive microbial diversity within the chicken gut microbiome revealed by metagenomics and culture.</title>
        <authorList>
            <person name="Gilroy R."/>
            <person name="Ravi A."/>
            <person name="Getino M."/>
            <person name="Pursley I."/>
            <person name="Horton D.L."/>
            <person name="Alikhan N.F."/>
            <person name="Baker D."/>
            <person name="Gharbi K."/>
            <person name="Hall N."/>
            <person name="Watson M."/>
            <person name="Adriaenssens E.M."/>
            <person name="Foster-Nyarko E."/>
            <person name="Jarju S."/>
            <person name="Secka A."/>
            <person name="Antonio M."/>
            <person name="Oren A."/>
            <person name="Chaudhuri R.R."/>
            <person name="La Ragione R."/>
            <person name="Hildebrand F."/>
            <person name="Pallen M.J."/>
        </authorList>
    </citation>
    <scope>NUCLEOTIDE SEQUENCE</scope>
    <source>
        <strain evidence="7">CHK169-11906</strain>
    </source>
</reference>
<keyword evidence="2" id="KW-1003">Cell membrane</keyword>
<dbReference type="AlphaFoldDB" id="A0A9D2ICD3"/>
<comment type="subcellular location">
    <subcellularLocation>
        <location evidence="1">Cell inner membrane</location>
    </subcellularLocation>
</comment>
<dbReference type="InterPro" id="IPR004960">
    <property type="entry name" value="LipA_acyltrans"/>
</dbReference>
<evidence type="ECO:0000256" key="6">
    <source>
        <dbReference type="ARBA" id="ARBA00023315"/>
    </source>
</evidence>
<dbReference type="GO" id="GO:0005886">
    <property type="term" value="C:plasma membrane"/>
    <property type="evidence" value="ECO:0007669"/>
    <property type="project" value="UniProtKB-SubCell"/>
</dbReference>
<evidence type="ECO:0000256" key="3">
    <source>
        <dbReference type="ARBA" id="ARBA00022519"/>
    </source>
</evidence>
<comment type="caution">
    <text evidence="7">The sequence shown here is derived from an EMBL/GenBank/DDBJ whole genome shotgun (WGS) entry which is preliminary data.</text>
</comment>
<keyword evidence="6 7" id="KW-0012">Acyltransferase</keyword>
<proteinExistence type="predicted"/>
<protein>
    <submittedName>
        <fullName evidence="7">Lysophospholipid acyltransferase family protein</fullName>
    </submittedName>
</protein>
<dbReference type="Proteomes" id="UP000824259">
    <property type="component" value="Unassembled WGS sequence"/>
</dbReference>